<dbReference type="PANTHER" id="PTHR35175">
    <property type="entry name" value="DUF1289 DOMAIN-CONTAINING PROTEIN"/>
    <property type="match status" value="1"/>
</dbReference>
<gene>
    <name evidence="1" type="ORF">IMCC12053_349</name>
</gene>
<dbReference type="RefSeq" id="WP_062215097.1">
    <property type="nucleotide sequence ID" value="NZ_CP012023.1"/>
</dbReference>
<name>A0A0N9ZFB6_9RHOB</name>
<dbReference type="KEGG" id="cmar:IMCC12053_349"/>
<keyword evidence="2" id="KW-1185">Reference proteome</keyword>
<dbReference type="InterPro" id="IPR010710">
    <property type="entry name" value="DUF1289"/>
</dbReference>
<evidence type="ECO:0000313" key="2">
    <source>
        <dbReference type="Proteomes" id="UP000064920"/>
    </source>
</evidence>
<dbReference type="EMBL" id="CP012023">
    <property type="protein sequence ID" value="ALI54298.1"/>
    <property type="molecule type" value="Genomic_DNA"/>
</dbReference>
<dbReference type="PATRIC" id="fig|1397108.4.peg.363"/>
<dbReference type="OrthoDB" id="9811423at2"/>
<dbReference type="Pfam" id="PF06945">
    <property type="entry name" value="DUF1289"/>
    <property type="match status" value="1"/>
</dbReference>
<organism evidence="1 2">
    <name type="scientific">Celeribacter marinus</name>
    <dbReference type="NCBI Taxonomy" id="1397108"/>
    <lineage>
        <taxon>Bacteria</taxon>
        <taxon>Pseudomonadati</taxon>
        <taxon>Pseudomonadota</taxon>
        <taxon>Alphaproteobacteria</taxon>
        <taxon>Rhodobacterales</taxon>
        <taxon>Roseobacteraceae</taxon>
        <taxon>Celeribacter</taxon>
    </lineage>
</organism>
<dbReference type="AlphaFoldDB" id="A0A0N9ZFB6"/>
<dbReference type="Proteomes" id="UP000064920">
    <property type="component" value="Chromosome"/>
</dbReference>
<evidence type="ECO:0000313" key="1">
    <source>
        <dbReference type="EMBL" id="ALI54298.1"/>
    </source>
</evidence>
<proteinExistence type="predicted"/>
<sequence>MNSNESRKVWSRAEIESPCTNVCQIDPDTRLCLGCARSIDEIGAWGSLSAEARRTIMAELPTRQISTGKRKGGRAARLKRKSV</sequence>
<protein>
    <submittedName>
        <fullName evidence="1">Uncharacterized protein</fullName>
    </submittedName>
</protein>
<dbReference type="PANTHER" id="PTHR35175:SF2">
    <property type="entry name" value="DUF1289 DOMAIN-CONTAINING PROTEIN"/>
    <property type="match status" value="1"/>
</dbReference>
<accession>A0A0N9ZFB6</accession>
<reference evidence="1 2" key="1">
    <citation type="submission" date="2015-05" db="EMBL/GenBank/DDBJ databases">
        <authorList>
            <person name="Wang D.B."/>
            <person name="Wang M."/>
        </authorList>
    </citation>
    <scope>NUCLEOTIDE SEQUENCE [LARGE SCALE GENOMIC DNA]</scope>
    <source>
        <strain evidence="1 2">IMCC 12053</strain>
    </source>
</reference>
<dbReference type="STRING" id="1397108.IMCC12053_349"/>